<protein>
    <submittedName>
        <fullName evidence="9">Silicatein-G2</fullName>
    </submittedName>
</protein>
<keyword evidence="4" id="KW-0788">Thiol protease</keyword>
<comment type="similarity">
    <text evidence="1">Belongs to the peptidase C1 family.</text>
</comment>
<keyword evidence="3" id="KW-0378">Hydrolase</keyword>
<dbReference type="Pfam" id="PF00112">
    <property type="entry name" value="Peptidase_C1"/>
    <property type="match status" value="1"/>
</dbReference>
<dbReference type="PROSITE" id="PS00640">
    <property type="entry name" value="THIOL_PROTEASE_ASN"/>
    <property type="match status" value="1"/>
</dbReference>
<feature type="domain" description="Peptidase C1A papain C-terminal" evidence="7">
    <location>
        <begin position="110"/>
        <end position="325"/>
    </location>
</feature>
<evidence type="ECO:0000256" key="6">
    <source>
        <dbReference type="SAM" id="SignalP"/>
    </source>
</evidence>
<evidence type="ECO:0000256" key="5">
    <source>
        <dbReference type="ARBA" id="ARBA00023157"/>
    </source>
</evidence>
<organism evidence="9">
    <name type="scientific">Ephydatia fluviatilis</name>
    <dbReference type="NCBI Taxonomy" id="31330"/>
    <lineage>
        <taxon>Eukaryota</taxon>
        <taxon>Metazoa</taxon>
        <taxon>Porifera</taxon>
        <taxon>Demospongiae</taxon>
        <taxon>Heteroscleromorpha</taxon>
        <taxon>Spongillida</taxon>
        <taxon>Spongillidae</taxon>
        <taxon>Ephydatia</taxon>
    </lineage>
</organism>
<evidence type="ECO:0000313" key="9">
    <source>
        <dbReference type="EMBL" id="BAG74347.1"/>
    </source>
</evidence>
<dbReference type="FunFam" id="3.90.70.10:FF:000006">
    <property type="entry name" value="Cathepsin S"/>
    <property type="match status" value="1"/>
</dbReference>
<reference evidence="9" key="1">
    <citation type="journal article" date="2008" name="Dev. Dyn.">
        <title>Toward understanding the morphogenesis of siliceous spicules in freshwater sponge: differential mRNA expression of spicule-type-specific silicatein genes in Ephydatia fluviatilis.</title>
        <authorList>
            <person name="Mohri K."/>
            <person name="Nakatsukasa M."/>
            <person name="Masuda Y."/>
            <person name="Agata K."/>
            <person name="Funayama N."/>
        </authorList>
    </citation>
    <scope>NUCLEOTIDE SEQUENCE</scope>
</reference>
<sequence>MNSLILLCAITLAAGTNYELGREWNSWKETHGKAYSTTDEEQNRLSVWLANKRRIDHHNVEAENHGFTLAMNSFSDLTDEEFAERFLNHQQGNYTLRRVAMFEAPQGVKYADSVDWRTKGAVNSVKNQGQCGASYAFAAVASLEGMNALANEKMVALSEQNVIDCSVPYSNRGCNGGDTYAALKYVVDNGGIDTESTYAYKERQSSCQFNSKYIGATASGVVAISSSSESELMAAVATMGPVAVAVDANTYAFRYYQSGIFSSSACSSTKLNHAMVVTGYGTSSGKDYWLVKNSWGSNWGNGGYIMMARNKYNQCGIASDALFPTL</sequence>
<dbReference type="InterPro" id="IPR038765">
    <property type="entry name" value="Papain-like_cys_pep_sf"/>
</dbReference>
<dbReference type="InterPro" id="IPR013201">
    <property type="entry name" value="Prot_inhib_I29"/>
</dbReference>
<dbReference type="EMBL" id="AB370210">
    <property type="protein sequence ID" value="BAG74347.1"/>
    <property type="molecule type" value="mRNA"/>
</dbReference>
<feature type="signal peptide" evidence="6">
    <location>
        <begin position="1"/>
        <end position="15"/>
    </location>
</feature>
<dbReference type="Pfam" id="PF08246">
    <property type="entry name" value="Inhibitor_I29"/>
    <property type="match status" value="1"/>
</dbReference>
<dbReference type="InterPro" id="IPR013128">
    <property type="entry name" value="Peptidase_C1A"/>
</dbReference>
<dbReference type="Gene3D" id="3.90.70.10">
    <property type="entry name" value="Cysteine proteinases"/>
    <property type="match status" value="1"/>
</dbReference>
<dbReference type="PROSITE" id="PS00639">
    <property type="entry name" value="THIOL_PROTEASE_HIS"/>
    <property type="match status" value="1"/>
</dbReference>
<dbReference type="GO" id="GO:0008234">
    <property type="term" value="F:cysteine-type peptidase activity"/>
    <property type="evidence" value="ECO:0007669"/>
    <property type="project" value="UniProtKB-KW"/>
</dbReference>
<keyword evidence="5" id="KW-1015">Disulfide bond</keyword>
<evidence type="ECO:0000256" key="1">
    <source>
        <dbReference type="ARBA" id="ARBA00008455"/>
    </source>
</evidence>
<evidence type="ECO:0000256" key="3">
    <source>
        <dbReference type="ARBA" id="ARBA00022801"/>
    </source>
</evidence>
<dbReference type="InterPro" id="IPR025660">
    <property type="entry name" value="Pept_his_AS"/>
</dbReference>
<keyword evidence="6" id="KW-0732">Signal</keyword>
<dbReference type="GO" id="GO:0006508">
    <property type="term" value="P:proteolysis"/>
    <property type="evidence" value="ECO:0007669"/>
    <property type="project" value="UniProtKB-KW"/>
</dbReference>
<evidence type="ECO:0000256" key="2">
    <source>
        <dbReference type="ARBA" id="ARBA00022670"/>
    </source>
</evidence>
<keyword evidence="2" id="KW-0645">Protease</keyword>
<dbReference type="SUPFAM" id="SSF54001">
    <property type="entry name" value="Cysteine proteinases"/>
    <property type="match status" value="1"/>
</dbReference>
<dbReference type="CDD" id="cd02248">
    <property type="entry name" value="Peptidase_C1A"/>
    <property type="match status" value="1"/>
</dbReference>
<feature type="chain" id="PRO_5012587507" evidence="6">
    <location>
        <begin position="16"/>
        <end position="326"/>
    </location>
</feature>
<name>B5U9F4_9METZ</name>
<dbReference type="PRINTS" id="PR00705">
    <property type="entry name" value="PAPAIN"/>
</dbReference>
<evidence type="ECO:0000256" key="4">
    <source>
        <dbReference type="ARBA" id="ARBA00022807"/>
    </source>
</evidence>
<dbReference type="PANTHER" id="PTHR12411">
    <property type="entry name" value="CYSTEINE PROTEASE FAMILY C1-RELATED"/>
    <property type="match status" value="1"/>
</dbReference>
<dbReference type="InterPro" id="IPR000668">
    <property type="entry name" value="Peptidase_C1A_C"/>
</dbReference>
<dbReference type="InterPro" id="IPR025661">
    <property type="entry name" value="Pept_asp_AS"/>
</dbReference>
<dbReference type="SMART" id="SM00848">
    <property type="entry name" value="Inhibitor_I29"/>
    <property type="match status" value="1"/>
</dbReference>
<dbReference type="InterPro" id="IPR039417">
    <property type="entry name" value="Peptidase_C1A_papain-like"/>
</dbReference>
<evidence type="ECO:0000259" key="8">
    <source>
        <dbReference type="SMART" id="SM00848"/>
    </source>
</evidence>
<proteinExistence type="evidence at transcript level"/>
<feature type="domain" description="Cathepsin propeptide inhibitor" evidence="8">
    <location>
        <begin position="24"/>
        <end position="82"/>
    </location>
</feature>
<dbReference type="AlphaFoldDB" id="B5U9F4"/>
<dbReference type="SMART" id="SM00645">
    <property type="entry name" value="Pept_C1"/>
    <property type="match status" value="1"/>
</dbReference>
<accession>B5U9F4</accession>
<evidence type="ECO:0000259" key="7">
    <source>
        <dbReference type="SMART" id="SM00645"/>
    </source>
</evidence>